<evidence type="ECO:0000313" key="3">
    <source>
        <dbReference type="EMBL" id="KAK5943970.1"/>
    </source>
</evidence>
<reference evidence="3 4" key="1">
    <citation type="journal article" date="2023" name="Res Sq">
        <title>Genomic and morphological characterization of Knufia obscura isolated from the Mars 2020 spacecraft assembly facility.</title>
        <authorList>
            <person name="Chander A.M."/>
            <person name="Teixeira M.M."/>
            <person name="Singh N.K."/>
            <person name="Williams M.P."/>
            <person name="Parker C.W."/>
            <person name="Leo P."/>
            <person name="Stajich J.E."/>
            <person name="Torok T."/>
            <person name="Tighe S."/>
            <person name="Mason C.E."/>
            <person name="Venkateswaran K."/>
        </authorList>
    </citation>
    <scope>NUCLEOTIDE SEQUENCE [LARGE SCALE GENOMIC DNA]</scope>
    <source>
        <strain evidence="3 4">CCFEE 5817</strain>
    </source>
</reference>
<dbReference type="Pfam" id="PF00106">
    <property type="entry name" value="adh_short"/>
    <property type="match status" value="1"/>
</dbReference>
<evidence type="ECO:0000256" key="2">
    <source>
        <dbReference type="ARBA" id="ARBA00023002"/>
    </source>
</evidence>
<gene>
    <name evidence="3" type="ORF">PMZ80_003251</name>
</gene>
<keyword evidence="2" id="KW-0560">Oxidoreductase</keyword>
<keyword evidence="4" id="KW-1185">Reference proteome</keyword>
<proteinExistence type="inferred from homology"/>
<dbReference type="InterPro" id="IPR036291">
    <property type="entry name" value="NAD(P)-bd_dom_sf"/>
</dbReference>
<evidence type="ECO:0000313" key="4">
    <source>
        <dbReference type="Proteomes" id="UP001334248"/>
    </source>
</evidence>
<name>A0ABR0RUN5_9EURO</name>
<dbReference type="Proteomes" id="UP001334248">
    <property type="component" value="Unassembled WGS sequence"/>
</dbReference>
<dbReference type="PANTHER" id="PTHR43180">
    <property type="entry name" value="3-OXOACYL-(ACYL-CARRIER-PROTEIN) REDUCTASE (AFU_ORTHOLOGUE AFUA_6G11210)"/>
    <property type="match status" value="1"/>
</dbReference>
<evidence type="ECO:0000256" key="1">
    <source>
        <dbReference type="ARBA" id="ARBA00006484"/>
    </source>
</evidence>
<accession>A0ABR0RUN5</accession>
<comment type="caution">
    <text evidence="3">The sequence shown here is derived from an EMBL/GenBank/DDBJ whole genome shotgun (WGS) entry which is preliminary data.</text>
</comment>
<organism evidence="3 4">
    <name type="scientific">Knufia obscura</name>
    <dbReference type="NCBI Taxonomy" id="1635080"/>
    <lineage>
        <taxon>Eukaryota</taxon>
        <taxon>Fungi</taxon>
        <taxon>Dikarya</taxon>
        <taxon>Ascomycota</taxon>
        <taxon>Pezizomycotina</taxon>
        <taxon>Eurotiomycetes</taxon>
        <taxon>Chaetothyriomycetidae</taxon>
        <taxon>Chaetothyriales</taxon>
        <taxon>Trichomeriaceae</taxon>
        <taxon>Knufia</taxon>
    </lineage>
</organism>
<sequence length="256" mass="28277">MSGPYAYEGQVDCSVAVDRTQCKGKSVVVTGGAQGIGEAYVRGFVSAGAFVTFCDINEEQGRKLADELGPEHVCFVKADTRSWEDQTRMFEAAVTKSPYRSVDIVIANAGVGRGSGDPMMALEDPNTIPTKPSMHIIDINLIGVMYSLKLAIHYFRRSPSSEDRDRLYIRTVIQSQEVYESIRAKGLDFATTESCLAAVMRIACDKRINGHSFAIVPESVAKEGFIDLDEDDFEDQASYLFKFQNDVVKLRGDAWT</sequence>
<dbReference type="PANTHER" id="PTHR43180:SF31">
    <property type="entry name" value="CHAIN DEHYDROGENASE_REDUCTASE, PUTATIVE (AFU_ORTHOLOGUE AFUA_2G16570)-RELATED"/>
    <property type="match status" value="1"/>
</dbReference>
<dbReference type="SUPFAM" id="SSF51735">
    <property type="entry name" value="NAD(P)-binding Rossmann-fold domains"/>
    <property type="match status" value="1"/>
</dbReference>
<dbReference type="Gene3D" id="3.40.50.720">
    <property type="entry name" value="NAD(P)-binding Rossmann-like Domain"/>
    <property type="match status" value="1"/>
</dbReference>
<dbReference type="EMBL" id="JAVHJV010000003">
    <property type="protein sequence ID" value="KAK5943970.1"/>
    <property type="molecule type" value="Genomic_DNA"/>
</dbReference>
<dbReference type="RefSeq" id="XP_064732060.1">
    <property type="nucleotide sequence ID" value="XM_064871680.1"/>
</dbReference>
<dbReference type="GeneID" id="89996700"/>
<dbReference type="InterPro" id="IPR002347">
    <property type="entry name" value="SDR_fam"/>
</dbReference>
<protein>
    <submittedName>
        <fullName evidence="3">Uncharacterized protein</fullName>
    </submittedName>
</protein>
<comment type="similarity">
    <text evidence="1">Belongs to the short-chain dehydrogenases/reductases (SDR) family.</text>
</comment>
<dbReference type="PRINTS" id="PR00081">
    <property type="entry name" value="GDHRDH"/>
</dbReference>